<dbReference type="GO" id="GO:1904158">
    <property type="term" value="P:axonemal central apparatus assembly"/>
    <property type="evidence" value="ECO:0007669"/>
    <property type="project" value="TreeGrafter"/>
</dbReference>
<reference evidence="8" key="1">
    <citation type="submission" date="2025-08" db="UniProtKB">
        <authorList>
            <consortium name="RefSeq"/>
        </authorList>
    </citation>
    <scope>IDENTIFICATION</scope>
    <source>
        <tissue evidence="8">Whole body</tissue>
    </source>
</reference>
<keyword evidence="4" id="KW-0969">Cilium</keyword>
<evidence type="ECO:0000256" key="1">
    <source>
        <dbReference type="ARBA" id="ARBA00004138"/>
    </source>
</evidence>
<evidence type="ECO:0000313" key="7">
    <source>
        <dbReference type="Proteomes" id="UP000694925"/>
    </source>
</evidence>
<dbReference type="PANTHER" id="PTHR23053:SF0">
    <property type="entry name" value="HYDROCEPHALUS-INDUCING PROTEIN HOMOLOG"/>
    <property type="match status" value="1"/>
</dbReference>
<dbReference type="GO" id="GO:0005930">
    <property type="term" value="C:axoneme"/>
    <property type="evidence" value="ECO:0007669"/>
    <property type="project" value="TreeGrafter"/>
</dbReference>
<dbReference type="InterPro" id="IPR053879">
    <property type="entry name" value="HYDIN_VesB_CFA65-like_Ig"/>
</dbReference>
<keyword evidence="7" id="KW-1185">Reference proteome</keyword>
<gene>
    <name evidence="8" type="primary">LOC113464449</name>
</gene>
<keyword evidence="3" id="KW-0963">Cytoplasm</keyword>
<protein>
    <submittedName>
        <fullName evidence="8">Hydrocephalus-inducing protein homolog</fullName>
    </submittedName>
</protein>
<sequence>MDHDKGKIIKSGLRIFNIAEIINCLLRDVHETSYKKSRDEEQYVGRPSDYIKQLSMATEERTQYIIKWSNRLNLPFCTRFEGCNFEVNPTIVIFQQFAAGSSLSVIVTIRNSTSIPKYLRSSNEPDPFFSVEACGCNYSMMVAPGLSVMYRVKFTPEMTRDYHYELKFTTDSGEFTVPVIAIGPRGMLDFPDKIEVPLTAVKIPSLKTLFVRNVGNASTTFTVYTDNACFWIEPAKGTIEEEETLQFTVYFLSRKAGEFEANLFLEYDTGEKLRVKVRGSAENCPIRIDRGTVRMEDTFLGLSRSKTITIHNRSNFIVKYKWMQYESAEVDNERRELYKTLYHSAYEYEVPRCVDFEHYNVCTPDIHQLVYQRIYADELESLTNQTFHYNHICFMFTPEESEIWPQSSTEVVVLFRALEMGELCSTAYLEVTGREDRIPLTLYGTGKGPVLQLNVLTINLENIYMCSTHNYEVIAVNKSHIPGTLVYRAKATDFGGTLDVTPRSLHLCPGEHKSFNLSFSSNRKGDFVERVDFVVKESLEVLSLHIKGCITCPTLHFDKESLDFGTTALGFRTRQDVYLHNLALIPVAYTITVLEDGDQRPLGHEDFARAQTKPGFPSNPREFQIIPEEGVVVGGGAQRIKVIYTANIARAGQTTIQVDMWDTDTNPVTLPVKFCGSVASLSIVPSEIAIRFCFVNFPYSRSFAVENKSDLDAYFYLVPQQVSEDSEVVCSLSKYQGYVKPRQSRTIDVSIITRVLGNQRVCLNMLTMGEQSPALSSVIITCNGQGAVVSVEPNSLNFGDVKLLEEKTMELQVINDSPIPTQFTAAMSKPNSPWSVSPRSGDLEPQGSMPITVKVFLVDVGKYKENLVLSVINSRSISVELRVTGYGCSVVFEPQIFPTFDWGLLFSHQEIERTITMTNRGTRQYQMIFSNEPEIRFYRGQVTMSETTKFQIHPRMVEISPGTTKQVFCKLFWKKNESLFEDWYVFGQMQGGGKRERVDKSSFTITLTEPQILFSRRELTFRVDICPAGDKLQQIDELLVTNQSKLDLNVQLSVKPPFCLITSAEEHVQKMNVVLIDGATTKIRVFFSIDYGTANRYSKRYIGLLRLEYQEHPNQDKITCKGYVNFPNINIEPRNIVIDCELGSSAEKVLTLTNDGPVSVVYKFQWLADTIEIERDTTTELECGCLPEEEKLKVGTPEIHEDSVETEMNEEICMNNDVQDGSGDGPLKTIPPPVNCNYTATNVPHRISLGNSVAAPVSETHRHKPELLDENIGTNGYQVSNQEIRELLMSIIGSYFKKDEDLVVLESLRPDPPKNYFINEVLQIVPNEGTVLPYTVQRVHVGFHGFERLQIKARIVCEVLRGPTELVNLLARADAVRFETDTNIIDFGQQMFLELNRKSFVLRNRCGIAFEYKIITTDLLIDEAADQFDLQPLKVEPNCGFVEPEGIVEFHVDHLPTVLGSIDHQIYLQISHLMPVTIKVEAYSTFPQVYLSIPRGKPPQYYSVELEYFAIQWLTDDYLLNVNKPDGRKWDDLLVTDLAILEAEGWCIIPSEEETFLRVIDIDMAVERHLARKFVDANSYILMQRYATRKNEPIPQLFSFEYIIDMRYVIVECTAHYSTNLINYGPWSTTMRMRTIDKKNFLEKSGITVEFKKHSKLLVGDSAVLQVTWNPTRDRFTEKSTEVKHTIHIEVANGCTIPVTIKGIVTYPNVSMNTKFLDFQDVVVGECLVLCFLIKNE</sequence>
<name>A0AAJ7WBC0_9HYME</name>
<dbReference type="Proteomes" id="UP000694925">
    <property type="component" value="Unplaced"/>
</dbReference>
<evidence type="ECO:0000256" key="3">
    <source>
        <dbReference type="ARBA" id="ARBA00022490"/>
    </source>
</evidence>
<dbReference type="GO" id="GO:0003341">
    <property type="term" value="P:cilium movement"/>
    <property type="evidence" value="ECO:0007669"/>
    <property type="project" value="TreeGrafter"/>
</dbReference>
<dbReference type="PANTHER" id="PTHR23053">
    <property type="entry name" value="DLEC1 DELETED IN LUNG AND ESOPHAGEAL CANCER 1"/>
    <property type="match status" value="1"/>
</dbReference>
<evidence type="ECO:0000256" key="4">
    <source>
        <dbReference type="ARBA" id="ARBA00023069"/>
    </source>
</evidence>
<evidence type="ECO:0000256" key="2">
    <source>
        <dbReference type="ARBA" id="ARBA00004496"/>
    </source>
</evidence>
<proteinExistence type="predicted"/>
<dbReference type="Pfam" id="PF24771">
    <property type="entry name" value="Ig_CFAP74_1st"/>
    <property type="match status" value="1"/>
</dbReference>
<evidence type="ECO:0000259" key="6">
    <source>
        <dbReference type="Pfam" id="PF22544"/>
    </source>
</evidence>
<accession>A0AAJ7WBC0</accession>
<dbReference type="Pfam" id="PF22544">
    <property type="entry name" value="HYDIN_VesB_CFA65-like_Ig"/>
    <property type="match status" value="2"/>
</dbReference>
<comment type="subcellular location">
    <subcellularLocation>
        <location evidence="1">Cell projection</location>
        <location evidence="1">Cilium</location>
    </subcellularLocation>
    <subcellularLocation>
        <location evidence="2">Cytoplasm</location>
    </subcellularLocation>
</comment>
<evidence type="ECO:0000256" key="5">
    <source>
        <dbReference type="ARBA" id="ARBA00023273"/>
    </source>
</evidence>
<dbReference type="KEGG" id="ccal:113464449"/>
<dbReference type="RefSeq" id="XP_026670103.1">
    <property type="nucleotide sequence ID" value="XM_026814302.1"/>
</dbReference>
<dbReference type="InterPro" id="IPR033305">
    <property type="entry name" value="Hydin-like"/>
</dbReference>
<dbReference type="Gene3D" id="2.60.40.10">
    <property type="entry name" value="Immunoglobulins"/>
    <property type="match status" value="8"/>
</dbReference>
<dbReference type="GeneID" id="113464449"/>
<dbReference type="InterPro" id="IPR013783">
    <property type="entry name" value="Ig-like_fold"/>
</dbReference>
<feature type="domain" description="HYDIN/VesB/CFA65-like Ig-like" evidence="6">
    <location>
        <begin position="788"/>
        <end position="884"/>
    </location>
</feature>
<keyword evidence="5" id="KW-0966">Cell projection</keyword>
<evidence type="ECO:0000313" key="8">
    <source>
        <dbReference type="RefSeq" id="XP_026670103.1"/>
    </source>
</evidence>
<feature type="domain" description="HYDIN/VesB/CFA65-like Ig-like" evidence="6">
    <location>
        <begin position="188"/>
        <end position="279"/>
    </location>
</feature>
<organism evidence="7 8">
    <name type="scientific">Ceratina calcarata</name>
    <dbReference type="NCBI Taxonomy" id="156304"/>
    <lineage>
        <taxon>Eukaryota</taxon>
        <taxon>Metazoa</taxon>
        <taxon>Ecdysozoa</taxon>
        <taxon>Arthropoda</taxon>
        <taxon>Hexapoda</taxon>
        <taxon>Insecta</taxon>
        <taxon>Pterygota</taxon>
        <taxon>Neoptera</taxon>
        <taxon>Endopterygota</taxon>
        <taxon>Hymenoptera</taxon>
        <taxon>Apocrita</taxon>
        <taxon>Aculeata</taxon>
        <taxon>Apoidea</taxon>
        <taxon>Anthophila</taxon>
        <taxon>Apidae</taxon>
        <taxon>Ceratina</taxon>
        <taxon>Zadontomerus</taxon>
    </lineage>
</organism>